<dbReference type="GO" id="GO:0035445">
    <property type="term" value="P:borate transmembrane transport"/>
    <property type="evidence" value="ECO:0007669"/>
    <property type="project" value="EnsemblFungi"/>
</dbReference>
<evidence type="ECO:0000256" key="3">
    <source>
        <dbReference type="ARBA" id="ARBA00022989"/>
    </source>
</evidence>
<dbReference type="PANTHER" id="PTHR42718:SF14">
    <property type="entry name" value="AMINOTRIAZOLE RESISTANCE PROTEIN"/>
    <property type="match status" value="1"/>
</dbReference>
<dbReference type="PROSITE" id="PS50850">
    <property type="entry name" value="MFS"/>
    <property type="match status" value="1"/>
</dbReference>
<dbReference type="GO" id="GO:0016020">
    <property type="term" value="C:membrane"/>
    <property type="evidence" value="ECO:0007669"/>
    <property type="project" value="UniProtKB-SubCell"/>
</dbReference>
<dbReference type="InterPro" id="IPR011701">
    <property type="entry name" value="MFS"/>
</dbReference>
<dbReference type="InterPro" id="IPR036259">
    <property type="entry name" value="MFS_trans_sf"/>
</dbReference>
<dbReference type="EMBL" id="LN736362">
    <property type="protein sequence ID" value="CEP61320.1"/>
    <property type="molecule type" value="Genomic_DNA"/>
</dbReference>
<accession>A0A0C7N7B9</accession>
<dbReference type="InterPro" id="IPR020846">
    <property type="entry name" value="MFS_dom"/>
</dbReference>
<gene>
    <name evidence="7" type="ORF">LALA0_S03e00232g</name>
</gene>
<feature type="transmembrane region" description="Helical" evidence="5">
    <location>
        <begin position="349"/>
        <end position="367"/>
    </location>
</feature>
<dbReference type="PANTHER" id="PTHR42718">
    <property type="entry name" value="MAJOR FACILITATOR SUPERFAMILY MULTIDRUG TRANSPORTER MFSC"/>
    <property type="match status" value="1"/>
</dbReference>
<keyword evidence="8" id="KW-1185">Reference proteome</keyword>
<keyword evidence="2 5" id="KW-0812">Transmembrane</keyword>
<evidence type="ECO:0000313" key="7">
    <source>
        <dbReference type="EMBL" id="CEP61320.1"/>
    </source>
</evidence>
<dbReference type="Pfam" id="PF07690">
    <property type="entry name" value="MFS_1"/>
    <property type="match status" value="1"/>
</dbReference>
<feature type="transmembrane region" description="Helical" evidence="5">
    <location>
        <begin position="476"/>
        <end position="497"/>
    </location>
</feature>
<feature type="transmembrane region" description="Helical" evidence="5">
    <location>
        <begin position="145"/>
        <end position="167"/>
    </location>
</feature>
<dbReference type="STRING" id="1245769.A0A0C7N7B9"/>
<keyword evidence="4 5" id="KW-0472">Membrane</keyword>
<dbReference type="FunFam" id="1.20.1250.20:FF:000397">
    <property type="entry name" value="Aminotriazole resistance protein"/>
    <property type="match status" value="1"/>
</dbReference>
<sequence length="520" mass="57215">MSFAEKEENDSKTAVNELHDCADNGGVRNPNLQDQTYLDSRFKEIVFVGFCMLSQLLNQAAATQANPLFNVISNSLNSGTSQQTWLMAAFPMVSGSFILVSGKVGDIYGLKKTLIVGYIIVIIWSLICGLSSYTRNVNFFIVARAFQGLGIAFILPNVMGIVGNIYVPNTKAKNLVFSLIGSCAPIGATMGCVSSGLIGQESKIWAWAFYAYALTAFLNLCVAIWIIPNNIPTNVHKFKMDWWGALLGVVGLILLNFVWNQAPIDGWNKVYIIVLLIISVIILAGFFVFEAKVATEPLLPRAAMRNRRLLMILASLFFGWGSFGIWTFYYMSFVLNLRHYSPLWAGGTYFMFAIWGIVAALIVGYTLHIFGPAIILLTSMIAFDCGCIMLSVTPIDQTYYRMTMGIMIILSFGMDLSFPASSIIVSDELPSQYQGMAGSLVNTMVSYSMSLCLGIGGTAEHYINKDGTKLLEGYRAALYVGIGLASIAVLISATYLIEELWSKRRDLYAENSKNSSTPLE</sequence>
<organism evidence="7 8">
    <name type="scientific">Lachancea lanzarotensis</name>
    <dbReference type="NCBI Taxonomy" id="1245769"/>
    <lineage>
        <taxon>Eukaryota</taxon>
        <taxon>Fungi</taxon>
        <taxon>Dikarya</taxon>
        <taxon>Ascomycota</taxon>
        <taxon>Saccharomycotina</taxon>
        <taxon>Saccharomycetes</taxon>
        <taxon>Saccharomycetales</taxon>
        <taxon>Saccharomycetaceae</taxon>
        <taxon>Lachancea</taxon>
    </lineage>
</organism>
<evidence type="ECO:0000256" key="5">
    <source>
        <dbReference type="SAM" id="Phobius"/>
    </source>
</evidence>
<feature type="transmembrane region" description="Helical" evidence="5">
    <location>
        <begin position="174"/>
        <end position="198"/>
    </location>
</feature>
<feature type="transmembrane region" description="Helical" evidence="5">
    <location>
        <begin position="240"/>
        <end position="259"/>
    </location>
</feature>
<dbReference type="GeneID" id="34684742"/>
<evidence type="ECO:0000313" key="8">
    <source>
        <dbReference type="Proteomes" id="UP000054304"/>
    </source>
</evidence>
<dbReference type="SUPFAM" id="SSF103473">
    <property type="entry name" value="MFS general substrate transporter"/>
    <property type="match status" value="1"/>
</dbReference>
<feature type="transmembrane region" description="Helical" evidence="5">
    <location>
        <begin position="114"/>
        <end position="133"/>
    </location>
</feature>
<evidence type="ECO:0000256" key="4">
    <source>
        <dbReference type="ARBA" id="ARBA00023136"/>
    </source>
</evidence>
<dbReference type="CDD" id="cd17476">
    <property type="entry name" value="MFS_Amf1_MDR_like"/>
    <property type="match status" value="1"/>
</dbReference>
<feature type="transmembrane region" description="Helical" evidence="5">
    <location>
        <begin position="204"/>
        <end position="228"/>
    </location>
</feature>
<dbReference type="HOGENOM" id="CLU_000960_27_4_1"/>
<dbReference type="OrthoDB" id="2130629at2759"/>
<evidence type="ECO:0000256" key="1">
    <source>
        <dbReference type="ARBA" id="ARBA00004141"/>
    </source>
</evidence>
<feature type="transmembrane region" description="Helical" evidence="5">
    <location>
        <begin position="374"/>
        <end position="392"/>
    </location>
</feature>
<feature type="transmembrane region" description="Helical" evidence="5">
    <location>
        <begin position="404"/>
        <end position="425"/>
    </location>
</feature>
<dbReference type="RefSeq" id="XP_022627554.1">
    <property type="nucleotide sequence ID" value="XM_022773040.1"/>
</dbReference>
<feature type="transmembrane region" description="Helical" evidence="5">
    <location>
        <begin position="309"/>
        <end position="329"/>
    </location>
</feature>
<keyword evidence="3 5" id="KW-1133">Transmembrane helix</keyword>
<feature type="transmembrane region" description="Helical" evidence="5">
    <location>
        <begin position="437"/>
        <end position="456"/>
    </location>
</feature>
<evidence type="ECO:0000259" key="6">
    <source>
        <dbReference type="PROSITE" id="PS50850"/>
    </source>
</evidence>
<dbReference type="AlphaFoldDB" id="A0A0C7N7B9"/>
<comment type="subcellular location">
    <subcellularLocation>
        <location evidence="1">Membrane</location>
        <topology evidence="1">Multi-pass membrane protein</topology>
    </subcellularLocation>
</comment>
<dbReference type="Proteomes" id="UP000054304">
    <property type="component" value="Unassembled WGS sequence"/>
</dbReference>
<reference evidence="7 8" key="1">
    <citation type="submission" date="2014-12" db="EMBL/GenBank/DDBJ databases">
        <authorList>
            <person name="Neuveglise Cecile"/>
        </authorList>
    </citation>
    <scope>NUCLEOTIDE SEQUENCE [LARGE SCALE GENOMIC DNA]</scope>
    <source>
        <strain evidence="7 8">CBS 12615</strain>
    </source>
</reference>
<feature type="transmembrane region" description="Helical" evidence="5">
    <location>
        <begin position="85"/>
        <end position="102"/>
    </location>
</feature>
<feature type="transmembrane region" description="Helical" evidence="5">
    <location>
        <begin position="271"/>
        <end position="289"/>
    </location>
</feature>
<dbReference type="GO" id="GO:0022857">
    <property type="term" value="F:transmembrane transporter activity"/>
    <property type="evidence" value="ECO:0007669"/>
    <property type="project" value="InterPro"/>
</dbReference>
<name>A0A0C7N7B9_9SACH</name>
<dbReference type="Gene3D" id="1.20.1250.20">
    <property type="entry name" value="MFS general substrate transporter like domains"/>
    <property type="match status" value="2"/>
</dbReference>
<evidence type="ECO:0000256" key="2">
    <source>
        <dbReference type="ARBA" id="ARBA00022692"/>
    </source>
</evidence>
<feature type="domain" description="Major facilitator superfamily (MFS) profile" evidence="6">
    <location>
        <begin position="44"/>
        <end position="500"/>
    </location>
</feature>
<protein>
    <submittedName>
        <fullName evidence="7">LALA0S03e00232g1_1</fullName>
    </submittedName>
</protein>
<proteinExistence type="predicted"/>